<gene>
    <name evidence="2" type="ORF">ACFSJ3_13575</name>
</gene>
<feature type="transmembrane region" description="Helical" evidence="1">
    <location>
        <begin position="228"/>
        <end position="246"/>
    </location>
</feature>
<protein>
    <submittedName>
        <fullName evidence="2">DUF2189 domain-containing protein</fullName>
    </submittedName>
</protein>
<feature type="transmembrane region" description="Helical" evidence="1">
    <location>
        <begin position="42"/>
        <end position="64"/>
    </location>
</feature>
<keyword evidence="1" id="KW-0812">Transmembrane</keyword>
<feature type="transmembrane region" description="Helical" evidence="1">
    <location>
        <begin position="70"/>
        <end position="92"/>
    </location>
</feature>
<proteinExistence type="predicted"/>
<dbReference type="RefSeq" id="WP_377776235.1">
    <property type="nucleotide sequence ID" value="NZ_BAABLI010000011.1"/>
</dbReference>
<dbReference type="Proteomes" id="UP001597380">
    <property type="component" value="Unassembled WGS sequence"/>
</dbReference>
<reference evidence="3" key="1">
    <citation type="journal article" date="2019" name="Int. J. Syst. Evol. Microbiol.">
        <title>The Global Catalogue of Microorganisms (GCM) 10K type strain sequencing project: providing services to taxonomists for standard genome sequencing and annotation.</title>
        <authorList>
            <consortium name="The Broad Institute Genomics Platform"/>
            <consortium name="The Broad Institute Genome Sequencing Center for Infectious Disease"/>
            <person name="Wu L."/>
            <person name="Ma J."/>
        </authorList>
    </citation>
    <scope>NUCLEOTIDE SEQUENCE [LARGE SCALE GENOMIC DNA]</scope>
    <source>
        <strain evidence="3">CGMCC 1.10992</strain>
    </source>
</reference>
<feature type="transmembrane region" description="Helical" evidence="1">
    <location>
        <begin position="205"/>
        <end position="222"/>
    </location>
</feature>
<name>A0ABW4XN58_9GAMM</name>
<dbReference type="InterPro" id="IPR018692">
    <property type="entry name" value="DUF2189"/>
</dbReference>
<keyword evidence="3" id="KW-1185">Reference proteome</keyword>
<comment type="caution">
    <text evidence="2">The sequence shown here is derived from an EMBL/GenBank/DDBJ whole genome shotgun (WGS) entry which is preliminary data.</text>
</comment>
<keyword evidence="1" id="KW-1133">Transmembrane helix</keyword>
<sequence length="258" mass="28851">MPTAKNVYDKAFARTIPCNRLGNWEPLHWLALAVDDFKRVPLLSLTYGILFAVASALIIALVYMHGSHLVILPSLMLFVLIGPFLATGLYDVSWELEKGHKPSFVHSAKAIGRNRGSEWGFALILSLTMMVWMRVAALIHALYPSVQGAHFEEFLPFLMLGSLFGVIFSSFVFAISVFSLPLMMERRVDTMTAIFTSVNAAKNNLPAMFVWAIILFIGVFIGFATGGIGMVIVMPLLGYATWHGYIRTIQTKQQRRYE</sequence>
<evidence type="ECO:0000313" key="3">
    <source>
        <dbReference type="Proteomes" id="UP001597380"/>
    </source>
</evidence>
<evidence type="ECO:0000256" key="1">
    <source>
        <dbReference type="SAM" id="Phobius"/>
    </source>
</evidence>
<feature type="transmembrane region" description="Helical" evidence="1">
    <location>
        <begin position="163"/>
        <end position="184"/>
    </location>
</feature>
<dbReference type="EMBL" id="JBHUHT010000014">
    <property type="protein sequence ID" value="MFD2097021.1"/>
    <property type="molecule type" value="Genomic_DNA"/>
</dbReference>
<accession>A0ABW4XN58</accession>
<evidence type="ECO:0000313" key="2">
    <source>
        <dbReference type="EMBL" id="MFD2097021.1"/>
    </source>
</evidence>
<feature type="transmembrane region" description="Helical" evidence="1">
    <location>
        <begin position="119"/>
        <end position="143"/>
    </location>
</feature>
<organism evidence="2 3">
    <name type="scientific">Corallincola platygyrae</name>
    <dbReference type="NCBI Taxonomy" id="1193278"/>
    <lineage>
        <taxon>Bacteria</taxon>
        <taxon>Pseudomonadati</taxon>
        <taxon>Pseudomonadota</taxon>
        <taxon>Gammaproteobacteria</taxon>
        <taxon>Alteromonadales</taxon>
        <taxon>Psychromonadaceae</taxon>
        <taxon>Corallincola</taxon>
    </lineage>
</organism>
<dbReference type="Pfam" id="PF09955">
    <property type="entry name" value="DUF2189"/>
    <property type="match status" value="1"/>
</dbReference>
<keyword evidence="1" id="KW-0472">Membrane</keyword>